<reference evidence="2 3" key="1">
    <citation type="submission" date="2019-11" db="EMBL/GenBank/DDBJ databases">
        <title>Spirosoma endbachense sp. nov., isolated from a natural salt meadow.</title>
        <authorList>
            <person name="Rojas J."/>
            <person name="Ambika Manirajan B."/>
            <person name="Ratering S."/>
            <person name="Suarez C."/>
            <person name="Geissler-Plaum R."/>
            <person name="Schnell S."/>
        </authorList>
    </citation>
    <scope>NUCLEOTIDE SEQUENCE [LARGE SCALE GENOMIC DNA]</scope>
    <source>
        <strain evidence="2 3">I-24</strain>
    </source>
</reference>
<keyword evidence="3" id="KW-1185">Reference proteome</keyword>
<protein>
    <submittedName>
        <fullName evidence="2">Uncharacterized protein</fullName>
    </submittedName>
</protein>
<evidence type="ECO:0000313" key="3">
    <source>
        <dbReference type="Proteomes" id="UP000464577"/>
    </source>
</evidence>
<organism evidence="2 3">
    <name type="scientific">Spirosoma endbachense</name>
    <dbReference type="NCBI Taxonomy" id="2666025"/>
    <lineage>
        <taxon>Bacteria</taxon>
        <taxon>Pseudomonadati</taxon>
        <taxon>Bacteroidota</taxon>
        <taxon>Cytophagia</taxon>
        <taxon>Cytophagales</taxon>
        <taxon>Cytophagaceae</taxon>
        <taxon>Spirosoma</taxon>
    </lineage>
</organism>
<sequence>MTTERYLSGFAQDVVDKANVLYKQRAGSGPQIITNEQEPESEVIPARRKHL</sequence>
<dbReference type="AlphaFoldDB" id="A0A6P1W6D0"/>
<dbReference type="RefSeq" id="WP_162390957.1">
    <property type="nucleotide sequence ID" value="NZ_CP045997.1"/>
</dbReference>
<evidence type="ECO:0000256" key="1">
    <source>
        <dbReference type="SAM" id="MobiDB-lite"/>
    </source>
</evidence>
<name>A0A6P1W6D0_9BACT</name>
<feature type="region of interest" description="Disordered" evidence="1">
    <location>
        <begin position="26"/>
        <end position="51"/>
    </location>
</feature>
<accession>A0A6P1W6D0</accession>
<gene>
    <name evidence="2" type="ORF">GJR95_38550</name>
</gene>
<dbReference type="Proteomes" id="UP000464577">
    <property type="component" value="Chromosome"/>
</dbReference>
<evidence type="ECO:0000313" key="2">
    <source>
        <dbReference type="EMBL" id="QHW00566.1"/>
    </source>
</evidence>
<dbReference type="EMBL" id="CP045997">
    <property type="protein sequence ID" value="QHW00566.1"/>
    <property type="molecule type" value="Genomic_DNA"/>
</dbReference>
<dbReference type="KEGG" id="senf:GJR95_38550"/>
<proteinExistence type="predicted"/>